<evidence type="ECO:0000313" key="5">
    <source>
        <dbReference type="EMBL" id="CAD9204142.1"/>
    </source>
</evidence>
<name>A0A7S1SNE1_9CHLO</name>
<feature type="region of interest" description="Disordered" evidence="4">
    <location>
        <begin position="74"/>
        <end position="177"/>
    </location>
</feature>
<proteinExistence type="inferred from homology"/>
<reference evidence="5" key="1">
    <citation type="submission" date="2021-01" db="EMBL/GenBank/DDBJ databases">
        <authorList>
            <person name="Corre E."/>
            <person name="Pelletier E."/>
            <person name="Niang G."/>
            <person name="Scheremetjew M."/>
            <person name="Finn R."/>
            <person name="Kale V."/>
            <person name="Holt S."/>
            <person name="Cochrane G."/>
            <person name="Meng A."/>
            <person name="Brown T."/>
            <person name="Cohen L."/>
        </authorList>
    </citation>
    <scope>NUCLEOTIDE SEQUENCE</scope>
    <source>
        <strain evidence="5">PLY429</strain>
    </source>
</reference>
<feature type="compositionally biased region" description="Basic and acidic residues" evidence="4">
    <location>
        <begin position="133"/>
        <end position="166"/>
    </location>
</feature>
<dbReference type="GO" id="GO:0045292">
    <property type="term" value="P:mRNA cis splicing, via spliceosome"/>
    <property type="evidence" value="ECO:0007669"/>
    <property type="project" value="TreeGrafter"/>
</dbReference>
<keyword evidence="3" id="KW-0508">mRNA splicing</keyword>
<feature type="compositionally biased region" description="Acidic residues" evidence="4">
    <location>
        <begin position="108"/>
        <end position="132"/>
    </location>
</feature>
<evidence type="ECO:0000256" key="3">
    <source>
        <dbReference type="ARBA" id="ARBA00023187"/>
    </source>
</evidence>
<dbReference type="PANTHER" id="PTHR12718">
    <property type="entry name" value="CELL CYCLE CONTROL PROTEIN CWF15"/>
    <property type="match status" value="1"/>
</dbReference>
<dbReference type="PANTHER" id="PTHR12718:SF2">
    <property type="entry name" value="SPLICEOSOME-ASSOCIATED PROTEIN CWC15 HOMOLOG"/>
    <property type="match status" value="1"/>
</dbReference>
<sequence length="223" mass="25472">MTTAHRPTWAPAMGHEEQGGMRIFAASTAHSAKDQAGQTKMKFRKIGQGAKGELKDRDLKAELEMKEAKHLRDKFDFEEEKQEDLKLLESGGDGGGRPKMLVPKAIDADESDDEEESDSDDDDSDDEAELLAELERIKKERAEEEARKAAEEASKAEQEKEEELRRGNPLLHGTDASFGVKRRWDDDVVFKNQARGEPKAQRRFINDTIRSDFHRRFLNRYIK</sequence>
<evidence type="ECO:0000256" key="2">
    <source>
        <dbReference type="ARBA" id="ARBA00022664"/>
    </source>
</evidence>
<evidence type="ECO:0000256" key="1">
    <source>
        <dbReference type="ARBA" id="ARBA00006644"/>
    </source>
</evidence>
<evidence type="ECO:0000256" key="4">
    <source>
        <dbReference type="SAM" id="MobiDB-lite"/>
    </source>
</evidence>
<accession>A0A7S1SNE1</accession>
<dbReference type="Pfam" id="PF04889">
    <property type="entry name" value="Cwf_Cwc_15"/>
    <property type="match status" value="1"/>
</dbReference>
<protein>
    <recommendedName>
        <fullName evidence="6">Cwf15/Cwc15 cell cycle control protein</fullName>
    </recommendedName>
</protein>
<gene>
    <name evidence="5" type="ORF">TCHU04912_LOCUS6377</name>
</gene>
<dbReference type="GO" id="GO:0003723">
    <property type="term" value="F:RNA binding"/>
    <property type="evidence" value="ECO:0007669"/>
    <property type="project" value="TreeGrafter"/>
</dbReference>
<dbReference type="InterPro" id="IPR006973">
    <property type="entry name" value="Cwf_Cwc_15"/>
</dbReference>
<comment type="similarity">
    <text evidence="1">Belongs to the CWC15 family.</text>
</comment>
<dbReference type="GO" id="GO:0071013">
    <property type="term" value="C:catalytic step 2 spliceosome"/>
    <property type="evidence" value="ECO:0007669"/>
    <property type="project" value="TreeGrafter"/>
</dbReference>
<keyword evidence="2" id="KW-0507">mRNA processing</keyword>
<dbReference type="EMBL" id="HBGG01012534">
    <property type="protein sequence ID" value="CAD9204142.1"/>
    <property type="molecule type" value="Transcribed_RNA"/>
</dbReference>
<evidence type="ECO:0008006" key="6">
    <source>
        <dbReference type="Google" id="ProtNLM"/>
    </source>
</evidence>
<dbReference type="AlphaFoldDB" id="A0A7S1SNE1"/>
<organism evidence="5">
    <name type="scientific">Tetraselmis chuii</name>
    <dbReference type="NCBI Taxonomy" id="63592"/>
    <lineage>
        <taxon>Eukaryota</taxon>
        <taxon>Viridiplantae</taxon>
        <taxon>Chlorophyta</taxon>
        <taxon>core chlorophytes</taxon>
        <taxon>Chlorodendrophyceae</taxon>
        <taxon>Chlorodendrales</taxon>
        <taxon>Chlorodendraceae</taxon>
        <taxon>Tetraselmis</taxon>
    </lineage>
</organism>